<evidence type="ECO:0000313" key="1">
    <source>
        <dbReference type="EMBL" id="ENX00441.1"/>
    </source>
</evidence>
<dbReference type="Pfam" id="PF23840">
    <property type="entry name" value="Phage_tail_terminator"/>
    <property type="match status" value="1"/>
</dbReference>
<dbReference type="RefSeq" id="WP_005217357.1">
    <property type="nucleotide sequence ID" value="NZ_KB850089.1"/>
</dbReference>
<comment type="caution">
    <text evidence="1">The sequence shown here is derived from an EMBL/GenBank/DDBJ whole genome shotgun (WGS) entry which is preliminary data.</text>
</comment>
<dbReference type="AlphaFoldDB" id="N9N4D1"/>
<dbReference type="STRING" id="1217705.F900_02112"/>
<evidence type="ECO:0000313" key="2">
    <source>
        <dbReference type="Proteomes" id="UP000013248"/>
    </source>
</evidence>
<protein>
    <submittedName>
        <fullName evidence="1">Uncharacterized protein</fullName>
    </submittedName>
</protein>
<dbReference type="HOGENOM" id="CLU_1764043_0_0_6"/>
<dbReference type="EMBL" id="APRP01000022">
    <property type="protein sequence ID" value="ENX00441.1"/>
    <property type="molecule type" value="Genomic_DNA"/>
</dbReference>
<gene>
    <name evidence="1" type="ORF">F900_02112</name>
</gene>
<dbReference type="Proteomes" id="UP000013248">
    <property type="component" value="Unassembled WGS sequence"/>
</dbReference>
<organism evidence="1 2">
    <name type="scientific">Acinetobacter modestus</name>
    <dbReference type="NCBI Taxonomy" id="1776740"/>
    <lineage>
        <taxon>Bacteria</taxon>
        <taxon>Pseudomonadati</taxon>
        <taxon>Pseudomonadota</taxon>
        <taxon>Gammaproteobacteria</taxon>
        <taxon>Moraxellales</taxon>
        <taxon>Moraxellaceae</taxon>
        <taxon>Acinetobacter</taxon>
    </lineage>
</organism>
<accession>N9N4D1</accession>
<sequence length="148" mass="16680">MTVIDDYFAVEPILVGHIQNAMSDDLSEVNTPFTIEDMLQAANNTPSISVIYFDDRVGDSAGNGKITSIYQQWLIVLCLQDAEAQLQNTNSIRKTADPFIRKLLDTLQGFDPKVKGYRPFKRTNCPVRIGGQSSFAYFPFLFETQIFT</sequence>
<reference evidence="1 2" key="1">
    <citation type="submission" date="2013-02" db="EMBL/GenBank/DDBJ databases">
        <title>The Genome Sequence of Acinetobacter sp. ANC 3862.</title>
        <authorList>
            <consortium name="The Broad Institute Genome Sequencing Platform"/>
            <consortium name="The Broad Institute Genome Sequencing Center for Infectious Disease"/>
            <person name="Cerqueira G."/>
            <person name="Feldgarden M."/>
            <person name="Courvalin P."/>
            <person name="Perichon B."/>
            <person name="Grillot-Courvalin C."/>
            <person name="Clermont D."/>
            <person name="Rocha E."/>
            <person name="Yoon E.-J."/>
            <person name="Nemec A."/>
            <person name="Walker B."/>
            <person name="Young S.K."/>
            <person name="Zeng Q."/>
            <person name="Gargeya S."/>
            <person name="Fitzgerald M."/>
            <person name="Haas B."/>
            <person name="Abouelleil A."/>
            <person name="Alvarado L."/>
            <person name="Arachchi H.M."/>
            <person name="Berlin A.M."/>
            <person name="Chapman S.B."/>
            <person name="Dewar J."/>
            <person name="Goldberg J."/>
            <person name="Griggs A."/>
            <person name="Gujja S."/>
            <person name="Hansen M."/>
            <person name="Howarth C."/>
            <person name="Imamovic A."/>
            <person name="Larimer J."/>
            <person name="McCowan C."/>
            <person name="Murphy C."/>
            <person name="Neiman D."/>
            <person name="Pearson M."/>
            <person name="Priest M."/>
            <person name="Roberts A."/>
            <person name="Saif S."/>
            <person name="Shea T."/>
            <person name="Sisk P."/>
            <person name="Sykes S."/>
            <person name="Wortman J."/>
            <person name="Nusbaum C."/>
            <person name="Birren B."/>
        </authorList>
    </citation>
    <scope>NUCLEOTIDE SEQUENCE [LARGE SCALE GENOMIC DNA]</scope>
    <source>
        <strain evidence="1 2">ANC 3862</strain>
    </source>
</reference>
<dbReference type="eggNOG" id="ENOG5033HK7">
    <property type="taxonomic scope" value="Bacteria"/>
</dbReference>
<name>N9N4D1_9GAMM</name>
<dbReference type="PATRIC" id="fig|1217705.3.peg.2052"/>
<dbReference type="InterPro" id="IPR056912">
    <property type="entry name" value="Phage_JBD30_tail_term-like"/>
</dbReference>
<proteinExistence type="predicted"/>